<dbReference type="PANTHER" id="PTHR34512:SF30">
    <property type="entry name" value="OUTER MEMBRANE PROTEIN ASSEMBLY FACTOR BAMB"/>
    <property type="match status" value="1"/>
</dbReference>
<comment type="caution">
    <text evidence="2">The sequence shown here is derived from an EMBL/GenBank/DDBJ whole genome shotgun (WGS) entry which is preliminary data.</text>
</comment>
<dbReference type="EMBL" id="JBHTBJ010000029">
    <property type="protein sequence ID" value="MFC7278155.1"/>
    <property type="molecule type" value="Genomic_DNA"/>
</dbReference>
<dbReference type="SUPFAM" id="SSF50998">
    <property type="entry name" value="Quinoprotein alcohol dehydrogenase-like"/>
    <property type="match status" value="1"/>
</dbReference>
<dbReference type="RefSeq" id="WP_378974680.1">
    <property type="nucleotide sequence ID" value="NZ_JBHTBJ010000029.1"/>
</dbReference>
<dbReference type="InterPro" id="IPR011047">
    <property type="entry name" value="Quinoprotein_ADH-like_sf"/>
</dbReference>
<dbReference type="InterPro" id="IPR015943">
    <property type="entry name" value="WD40/YVTN_repeat-like_dom_sf"/>
</dbReference>
<dbReference type="Gene3D" id="2.130.10.10">
    <property type="entry name" value="YVTN repeat-like/Quinoprotein amine dehydrogenase"/>
    <property type="match status" value="1"/>
</dbReference>
<evidence type="ECO:0000313" key="3">
    <source>
        <dbReference type="Proteomes" id="UP001596548"/>
    </source>
</evidence>
<accession>A0ABW2HYK6</accession>
<protein>
    <submittedName>
        <fullName evidence="2">PQQ-binding-like beta-propeller repeat protein</fullName>
    </submittedName>
</protein>
<keyword evidence="3" id="KW-1185">Reference proteome</keyword>
<reference evidence="3" key="1">
    <citation type="journal article" date="2019" name="Int. J. Syst. Evol. Microbiol.">
        <title>The Global Catalogue of Microorganisms (GCM) 10K type strain sequencing project: providing services to taxonomists for standard genome sequencing and annotation.</title>
        <authorList>
            <consortium name="The Broad Institute Genomics Platform"/>
            <consortium name="The Broad Institute Genome Sequencing Center for Infectious Disease"/>
            <person name="Wu L."/>
            <person name="Ma J."/>
        </authorList>
    </citation>
    <scope>NUCLEOTIDE SEQUENCE [LARGE SCALE GENOMIC DNA]</scope>
    <source>
        <strain evidence="3">XZYJT-10</strain>
    </source>
</reference>
<name>A0ABW2HYK6_9ACTN</name>
<dbReference type="InterPro" id="IPR002372">
    <property type="entry name" value="PQQ_rpt_dom"/>
</dbReference>
<evidence type="ECO:0000313" key="2">
    <source>
        <dbReference type="EMBL" id="MFC7278155.1"/>
    </source>
</evidence>
<dbReference type="Proteomes" id="UP001596548">
    <property type="component" value="Unassembled WGS sequence"/>
</dbReference>
<dbReference type="PANTHER" id="PTHR34512">
    <property type="entry name" value="CELL SURFACE PROTEIN"/>
    <property type="match status" value="1"/>
</dbReference>
<proteinExistence type="predicted"/>
<gene>
    <name evidence="2" type="ORF">ACFQS1_29560</name>
</gene>
<feature type="domain" description="Pyrrolo-quinoline quinone repeat" evidence="1">
    <location>
        <begin position="55"/>
        <end position="323"/>
    </location>
</feature>
<sequence length="440" mass="45942">MTMIDLGEVTHEQSGPAVPLDHRRLLRALLALLTAAGVLAVGGSAPGARPGLRPLWIAPFAMERDAVALDRGTAYVARTGDDIGARPTVAAYDLDTGAMRWSAPVGTRLAGYTPRPAGDIVLAPVDPITVVHNEENGDRYFYIAIQTTIALDAATGHELWRVDGDARPSVPTGTALVADHDKQNHVVGLRAIRLRDGAELWRLALPPLAGWTPLPSFDHPEAIATVTANGTVAVYGFAGGELRRTGRLPGAGPGVVTSIEPAGPNFAVSRDVAEGGATTTVYDSGTFEALWLADYVAACGALTCSSSSDGLSARDPSTGRVVWNLPAIHDGWQVGADRMLVGADRTNNRLRLVDSRTGKLLGRPITGLAAAVSGEAGSVLVTRPSRDPLGQLVVTRVDLADGRQTPLGRFGPSGDQAVCLSSPGYLACPRYDGLHVMGVG</sequence>
<organism evidence="2 3">
    <name type="scientific">Paractinoplanes rhizophilus</name>
    <dbReference type="NCBI Taxonomy" id="1416877"/>
    <lineage>
        <taxon>Bacteria</taxon>
        <taxon>Bacillati</taxon>
        <taxon>Actinomycetota</taxon>
        <taxon>Actinomycetes</taxon>
        <taxon>Micromonosporales</taxon>
        <taxon>Micromonosporaceae</taxon>
        <taxon>Paractinoplanes</taxon>
    </lineage>
</organism>
<evidence type="ECO:0000259" key="1">
    <source>
        <dbReference type="Pfam" id="PF13360"/>
    </source>
</evidence>
<dbReference type="Pfam" id="PF13360">
    <property type="entry name" value="PQQ_2"/>
    <property type="match status" value="1"/>
</dbReference>